<dbReference type="Pfam" id="PF01352">
    <property type="entry name" value="KRAB"/>
    <property type="match status" value="1"/>
</dbReference>
<dbReference type="GO" id="GO:0006355">
    <property type="term" value="P:regulation of DNA-templated transcription"/>
    <property type="evidence" value="ECO:0007669"/>
    <property type="project" value="InterPro"/>
</dbReference>
<proteinExistence type="predicted"/>
<organism evidence="2 3">
    <name type="scientific">Muntiacus muntjak</name>
    <name type="common">Barking deer</name>
    <name type="synonym">Indian muntjac</name>
    <dbReference type="NCBI Taxonomy" id="9888"/>
    <lineage>
        <taxon>Eukaryota</taxon>
        <taxon>Metazoa</taxon>
        <taxon>Chordata</taxon>
        <taxon>Craniata</taxon>
        <taxon>Vertebrata</taxon>
        <taxon>Euteleostomi</taxon>
        <taxon>Mammalia</taxon>
        <taxon>Eutheria</taxon>
        <taxon>Laurasiatheria</taxon>
        <taxon>Artiodactyla</taxon>
        <taxon>Ruminantia</taxon>
        <taxon>Pecora</taxon>
        <taxon>Cervidae</taxon>
        <taxon>Muntiacinae</taxon>
        <taxon>Muntiacus</taxon>
    </lineage>
</organism>
<evidence type="ECO:0000313" key="3">
    <source>
        <dbReference type="Proteomes" id="UP000326458"/>
    </source>
</evidence>
<feature type="domain" description="KRAB" evidence="1">
    <location>
        <begin position="4"/>
        <end position="75"/>
    </location>
</feature>
<evidence type="ECO:0000313" key="2">
    <source>
        <dbReference type="EMBL" id="KAB0340669.1"/>
    </source>
</evidence>
<evidence type="ECO:0000259" key="1">
    <source>
        <dbReference type="PROSITE" id="PS50805"/>
    </source>
</evidence>
<dbReference type="InterPro" id="IPR001909">
    <property type="entry name" value="KRAB"/>
</dbReference>
<dbReference type="InterPro" id="IPR050169">
    <property type="entry name" value="Krueppel_C2H2_ZnF"/>
</dbReference>
<dbReference type="EMBL" id="VCEA01000102">
    <property type="protein sequence ID" value="KAB0340669.1"/>
    <property type="molecule type" value="Genomic_DNA"/>
</dbReference>
<name>A0A5N3UVU5_MUNMU</name>
<dbReference type="PROSITE" id="PS50805">
    <property type="entry name" value="KRAB"/>
    <property type="match status" value="1"/>
</dbReference>
<dbReference type="AlphaFoldDB" id="A0A5N3UVU5"/>
<gene>
    <name evidence="2" type="ORF">FD754_022931</name>
</gene>
<dbReference type="SMART" id="SM00349">
    <property type="entry name" value="KRAB"/>
    <property type="match status" value="1"/>
</dbReference>
<reference evidence="2 3" key="1">
    <citation type="submission" date="2019-06" db="EMBL/GenBank/DDBJ databases">
        <title>Discovery of a novel chromosome fission-fusion reversal in muntjac.</title>
        <authorList>
            <person name="Mudd A.B."/>
            <person name="Bredeson J.V."/>
            <person name="Baum R."/>
            <person name="Hockemeyer D."/>
            <person name="Rokhsar D.S."/>
        </authorList>
    </citation>
    <scope>NUCLEOTIDE SEQUENCE [LARGE SCALE GENOMIC DNA]</scope>
    <source>
        <strain evidence="2">UTSW_UCB_Mm</strain>
        <tissue evidence="2">Fibroblast cell line</tissue>
    </source>
</reference>
<accession>A0A5N3UVU5</accession>
<dbReference type="PANTHER" id="PTHR23232">
    <property type="entry name" value="KRAB DOMAIN C2H2 ZINC FINGER"/>
    <property type="match status" value="1"/>
</dbReference>
<keyword evidence="3" id="KW-1185">Reference proteome</keyword>
<dbReference type="CDD" id="cd07765">
    <property type="entry name" value="KRAB_A-box"/>
    <property type="match status" value="1"/>
</dbReference>
<dbReference type="Gene3D" id="6.10.140.140">
    <property type="match status" value="1"/>
</dbReference>
<dbReference type="PANTHER" id="PTHR23232:SF163">
    <property type="entry name" value="ZINC FINGER PROTEIN 589"/>
    <property type="match status" value="1"/>
</dbReference>
<dbReference type="InterPro" id="IPR036051">
    <property type="entry name" value="KRAB_dom_sf"/>
</dbReference>
<sequence>MGWLTFQDVVIGFTQEEWECLDLSQRDLYREVMLENYRNLASLGFVVSGLNLVTFLEQLNDPRSIRRIETTAIYPLHDAYSNRILCCSLLLLLSIPPASGSFLVSQFFA</sequence>
<dbReference type="SUPFAM" id="SSF109640">
    <property type="entry name" value="KRAB domain (Kruppel-associated box)"/>
    <property type="match status" value="1"/>
</dbReference>
<dbReference type="Proteomes" id="UP000326458">
    <property type="component" value="Unassembled WGS sequence"/>
</dbReference>
<comment type="caution">
    <text evidence="2">The sequence shown here is derived from an EMBL/GenBank/DDBJ whole genome shotgun (WGS) entry which is preliminary data.</text>
</comment>
<protein>
    <recommendedName>
        <fullName evidence="1">KRAB domain-containing protein</fullName>
    </recommendedName>
</protein>